<reference evidence="2" key="1">
    <citation type="journal article" date="2020" name="Stud. Mycol.">
        <title>101 Dothideomycetes genomes: a test case for predicting lifestyles and emergence of pathogens.</title>
        <authorList>
            <person name="Haridas S."/>
            <person name="Albert R."/>
            <person name="Binder M."/>
            <person name="Bloem J."/>
            <person name="Labutti K."/>
            <person name="Salamov A."/>
            <person name="Andreopoulos B."/>
            <person name="Baker S."/>
            <person name="Barry K."/>
            <person name="Bills G."/>
            <person name="Bluhm B."/>
            <person name="Cannon C."/>
            <person name="Castanera R."/>
            <person name="Culley D."/>
            <person name="Daum C."/>
            <person name="Ezra D."/>
            <person name="Gonzalez J."/>
            <person name="Henrissat B."/>
            <person name="Kuo A."/>
            <person name="Liang C."/>
            <person name="Lipzen A."/>
            <person name="Lutzoni F."/>
            <person name="Magnuson J."/>
            <person name="Mondo S."/>
            <person name="Nolan M."/>
            <person name="Ohm R."/>
            <person name="Pangilinan J."/>
            <person name="Park H.-J."/>
            <person name="Ramirez L."/>
            <person name="Alfaro M."/>
            <person name="Sun H."/>
            <person name="Tritt A."/>
            <person name="Yoshinaga Y."/>
            <person name="Zwiers L.-H."/>
            <person name="Turgeon B."/>
            <person name="Goodwin S."/>
            <person name="Spatafora J."/>
            <person name="Crous P."/>
            <person name="Grigoriev I."/>
        </authorList>
    </citation>
    <scope>NUCLEOTIDE SEQUENCE</scope>
    <source>
        <strain evidence="2">Tuck. ex Michener</strain>
    </source>
</reference>
<dbReference type="AlphaFoldDB" id="A0A6A6HDM4"/>
<accession>A0A6A6HDM4</accession>
<dbReference type="InterPro" id="IPR029058">
    <property type="entry name" value="AB_hydrolase_fold"/>
</dbReference>
<keyword evidence="3" id="KW-1185">Reference proteome</keyword>
<sequence length="272" mass="30202">MPSASKPAIIVIHGAWQTVLVYYPLLEALSANDHYDLYIPHLRSCNSPPSPTTGLADDAAVIRTELIVIRRVDPSRKIILLMHSYGGAVGSEALNPNFGGRGEIPGGLEDIYLVYFAAFMIPRGFSCASAYVDPSYRMTLLEDGAMIPKDPGDLFFNGLPEDVREQEVRKIVKHNARAMMDCVNFEAWRELGLGKGPQGEEGRLRVWYVVFEDDHAIPESVQRRFVQAVRREGVLVRETSLKVGHSPFRDEGAVKALLAVVSEVEEEMEAMS</sequence>
<gene>
    <name evidence="2" type="ORF">EV356DRAFT_112541</name>
</gene>
<proteinExistence type="predicted"/>
<dbReference type="SUPFAM" id="SSF53474">
    <property type="entry name" value="alpha/beta-Hydrolases"/>
    <property type="match status" value="1"/>
</dbReference>
<dbReference type="Proteomes" id="UP000800092">
    <property type="component" value="Unassembled WGS sequence"/>
</dbReference>
<dbReference type="PANTHER" id="PTHR37017:SF11">
    <property type="entry name" value="ESTERASE_LIPASE_THIOESTERASE DOMAIN-CONTAINING PROTEIN"/>
    <property type="match status" value="1"/>
</dbReference>
<dbReference type="Gene3D" id="3.40.50.1820">
    <property type="entry name" value="alpha/beta hydrolase"/>
    <property type="match status" value="1"/>
</dbReference>
<dbReference type="InterPro" id="IPR052897">
    <property type="entry name" value="Sec-Metab_Biosynth_Hydrolase"/>
</dbReference>
<feature type="domain" description="AB hydrolase-1" evidence="1">
    <location>
        <begin position="9"/>
        <end position="251"/>
    </location>
</feature>
<dbReference type="InterPro" id="IPR000073">
    <property type="entry name" value="AB_hydrolase_1"/>
</dbReference>
<name>A0A6A6HDM4_VIRVR</name>
<dbReference type="EMBL" id="ML991790">
    <property type="protein sequence ID" value="KAF2235590.1"/>
    <property type="molecule type" value="Genomic_DNA"/>
</dbReference>
<evidence type="ECO:0000313" key="3">
    <source>
        <dbReference type="Proteomes" id="UP000800092"/>
    </source>
</evidence>
<dbReference type="PANTHER" id="PTHR37017">
    <property type="entry name" value="AB HYDROLASE-1 DOMAIN-CONTAINING PROTEIN-RELATED"/>
    <property type="match status" value="1"/>
</dbReference>
<evidence type="ECO:0000313" key="2">
    <source>
        <dbReference type="EMBL" id="KAF2235590.1"/>
    </source>
</evidence>
<dbReference type="OrthoDB" id="1263307at2759"/>
<organism evidence="2 3">
    <name type="scientific">Viridothelium virens</name>
    <name type="common">Speckled blister lichen</name>
    <name type="synonym">Trypethelium virens</name>
    <dbReference type="NCBI Taxonomy" id="1048519"/>
    <lineage>
        <taxon>Eukaryota</taxon>
        <taxon>Fungi</taxon>
        <taxon>Dikarya</taxon>
        <taxon>Ascomycota</taxon>
        <taxon>Pezizomycotina</taxon>
        <taxon>Dothideomycetes</taxon>
        <taxon>Dothideomycetes incertae sedis</taxon>
        <taxon>Trypetheliales</taxon>
        <taxon>Trypetheliaceae</taxon>
        <taxon>Viridothelium</taxon>
    </lineage>
</organism>
<protein>
    <recommendedName>
        <fullName evidence="1">AB hydrolase-1 domain-containing protein</fullName>
    </recommendedName>
</protein>
<evidence type="ECO:0000259" key="1">
    <source>
        <dbReference type="Pfam" id="PF12697"/>
    </source>
</evidence>
<dbReference type="Pfam" id="PF12697">
    <property type="entry name" value="Abhydrolase_6"/>
    <property type="match status" value="1"/>
</dbReference>